<reference evidence="1 2" key="1">
    <citation type="submission" date="2016-12" db="EMBL/GenBank/DDBJ databases">
        <authorList>
            <person name="Song W.-J."/>
            <person name="Kurnit D.M."/>
        </authorList>
    </citation>
    <scope>NUCLEOTIDE SEQUENCE [LARGE SCALE GENOMIC DNA]</scope>
    <source>
        <strain evidence="1 2">175</strain>
    </source>
</reference>
<organism evidence="1 2">
    <name type="scientific">Methylomagnum ishizawai</name>
    <dbReference type="NCBI Taxonomy" id="1760988"/>
    <lineage>
        <taxon>Bacteria</taxon>
        <taxon>Pseudomonadati</taxon>
        <taxon>Pseudomonadota</taxon>
        <taxon>Gammaproteobacteria</taxon>
        <taxon>Methylococcales</taxon>
        <taxon>Methylococcaceae</taxon>
        <taxon>Methylomagnum</taxon>
    </lineage>
</organism>
<proteinExistence type="predicted"/>
<keyword evidence="2" id="KW-1185">Reference proteome</keyword>
<name>A0A1Y6CV81_9GAMM</name>
<dbReference type="STRING" id="1760988.SAMN02949497_1621"/>
<accession>A0A1Y6CV81</accession>
<dbReference type="AlphaFoldDB" id="A0A1Y6CV81"/>
<protein>
    <submittedName>
        <fullName evidence="1">Uncharacterized protein</fullName>
    </submittedName>
</protein>
<sequence length="89" mass="9629">MNAEDFETWREGIVAELIDADAKLAAESGPYAGQWLAIQLGLSDGDIVMIDDNGDLVLKTPKDEIDRRIAALREALANGGSALDFPWPT</sequence>
<gene>
    <name evidence="1" type="ORF">SAMN02949497_1621</name>
</gene>
<dbReference type="Proteomes" id="UP000192923">
    <property type="component" value="Unassembled WGS sequence"/>
</dbReference>
<evidence type="ECO:0000313" key="2">
    <source>
        <dbReference type="Proteomes" id="UP000192923"/>
    </source>
</evidence>
<evidence type="ECO:0000313" key="1">
    <source>
        <dbReference type="EMBL" id="SMF94311.1"/>
    </source>
</evidence>
<dbReference type="EMBL" id="FXAM01000001">
    <property type="protein sequence ID" value="SMF94311.1"/>
    <property type="molecule type" value="Genomic_DNA"/>
</dbReference>
<dbReference type="RefSeq" id="WP_085211570.1">
    <property type="nucleotide sequence ID" value="NZ_FXAM01000001.1"/>
</dbReference>